<evidence type="ECO:0000256" key="1">
    <source>
        <dbReference type="SAM" id="MobiDB-lite"/>
    </source>
</evidence>
<protein>
    <submittedName>
        <fullName evidence="3">Uncharacterized protein</fullName>
    </submittedName>
</protein>
<gene>
    <name evidence="3" type="ORF">EVOR1521_LOCUS30429</name>
</gene>
<comment type="caution">
    <text evidence="3">The sequence shown here is derived from an EMBL/GenBank/DDBJ whole genome shotgun (WGS) entry which is preliminary data.</text>
</comment>
<dbReference type="AlphaFoldDB" id="A0AA36JN46"/>
<dbReference type="EMBL" id="CAUJNA010003760">
    <property type="protein sequence ID" value="CAJ1409278.1"/>
    <property type="molecule type" value="Genomic_DNA"/>
</dbReference>
<organism evidence="3 4">
    <name type="scientific">Effrenium voratum</name>
    <dbReference type="NCBI Taxonomy" id="2562239"/>
    <lineage>
        <taxon>Eukaryota</taxon>
        <taxon>Sar</taxon>
        <taxon>Alveolata</taxon>
        <taxon>Dinophyceae</taxon>
        <taxon>Suessiales</taxon>
        <taxon>Symbiodiniaceae</taxon>
        <taxon>Effrenium</taxon>
    </lineage>
</organism>
<name>A0AA36JN46_9DINO</name>
<keyword evidence="2" id="KW-0812">Transmembrane</keyword>
<keyword evidence="4" id="KW-1185">Reference proteome</keyword>
<keyword evidence="2" id="KW-1133">Transmembrane helix</keyword>
<feature type="region of interest" description="Disordered" evidence="1">
    <location>
        <begin position="97"/>
        <end position="122"/>
    </location>
</feature>
<feature type="transmembrane region" description="Helical" evidence="2">
    <location>
        <begin position="27"/>
        <end position="49"/>
    </location>
</feature>
<dbReference type="Proteomes" id="UP001178507">
    <property type="component" value="Unassembled WGS sequence"/>
</dbReference>
<evidence type="ECO:0000313" key="3">
    <source>
        <dbReference type="EMBL" id="CAJ1409278.1"/>
    </source>
</evidence>
<accession>A0AA36JN46</accession>
<evidence type="ECO:0000313" key="4">
    <source>
        <dbReference type="Proteomes" id="UP001178507"/>
    </source>
</evidence>
<evidence type="ECO:0000256" key="2">
    <source>
        <dbReference type="SAM" id="Phobius"/>
    </source>
</evidence>
<reference evidence="3" key="1">
    <citation type="submission" date="2023-08" db="EMBL/GenBank/DDBJ databases">
        <authorList>
            <person name="Chen Y."/>
            <person name="Shah S."/>
            <person name="Dougan E. K."/>
            <person name="Thang M."/>
            <person name="Chan C."/>
        </authorList>
    </citation>
    <scope>NUCLEOTIDE SEQUENCE</scope>
</reference>
<proteinExistence type="predicted"/>
<feature type="transmembrane region" description="Helical" evidence="2">
    <location>
        <begin position="69"/>
        <end position="87"/>
    </location>
</feature>
<keyword evidence="2" id="KW-0472">Membrane</keyword>
<sequence length="122" mass="13513">MPVTCGDCCCPAECNDERCGCKCGESILTLGLVFVIAAAAFWAVGWLFGWNGPDTHFQADMTYHSFNMFWFYLGFLTMVFGAAYAFYARGGKAFARETENEEPKDESAVQSAPTPYVMMPEP</sequence>